<proteinExistence type="predicted"/>
<accession>A0A9N9G356</accession>
<evidence type="ECO:0000313" key="2">
    <source>
        <dbReference type="Proteomes" id="UP000789570"/>
    </source>
</evidence>
<protein>
    <submittedName>
        <fullName evidence="1">14258_t:CDS:1</fullName>
    </submittedName>
</protein>
<dbReference type="AlphaFoldDB" id="A0A9N9G356"/>
<sequence>MAIPAHEAVITLLQGYFKVPNGGIFINLPINVLGQPYHYELSYNTSTLKVAADVTICPDSQKISLWNIKCENWMIQQCVRIRTWYKERKGTEQMIAVPPTGPVATPVARLSGRFVQE</sequence>
<comment type="caution">
    <text evidence="1">The sequence shown here is derived from an EMBL/GenBank/DDBJ whole genome shotgun (WGS) entry which is preliminary data.</text>
</comment>
<evidence type="ECO:0000313" key="1">
    <source>
        <dbReference type="EMBL" id="CAG8576628.1"/>
    </source>
</evidence>
<name>A0A9N9G356_9GLOM</name>
<keyword evidence="2" id="KW-1185">Reference proteome</keyword>
<gene>
    <name evidence="1" type="ORF">FCALED_LOCUS7375</name>
</gene>
<feature type="non-terminal residue" evidence="1">
    <location>
        <position position="117"/>
    </location>
</feature>
<dbReference type="EMBL" id="CAJVPQ010001938">
    <property type="protein sequence ID" value="CAG8576628.1"/>
    <property type="molecule type" value="Genomic_DNA"/>
</dbReference>
<dbReference type="OrthoDB" id="2390434at2759"/>
<organism evidence="1 2">
    <name type="scientific">Funneliformis caledonium</name>
    <dbReference type="NCBI Taxonomy" id="1117310"/>
    <lineage>
        <taxon>Eukaryota</taxon>
        <taxon>Fungi</taxon>
        <taxon>Fungi incertae sedis</taxon>
        <taxon>Mucoromycota</taxon>
        <taxon>Glomeromycotina</taxon>
        <taxon>Glomeromycetes</taxon>
        <taxon>Glomerales</taxon>
        <taxon>Glomeraceae</taxon>
        <taxon>Funneliformis</taxon>
    </lineage>
</organism>
<dbReference type="Proteomes" id="UP000789570">
    <property type="component" value="Unassembled WGS sequence"/>
</dbReference>
<reference evidence="1" key="1">
    <citation type="submission" date="2021-06" db="EMBL/GenBank/DDBJ databases">
        <authorList>
            <person name="Kallberg Y."/>
            <person name="Tangrot J."/>
            <person name="Rosling A."/>
        </authorList>
    </citation>
    <scope>NUCLEOTIDE SEQUENCE</scope>
    <source>
        <strain evidence="1">UK204</strain>
    </source>
</reference>